<dbReference type="Gene3D" id="4.10.240.10">
    <property type="entry name" value="Zn(2)-C6 fungal-type DNA-binding domain"/>
    <property type="match status" value="1"/>
</dbReference>
<dbReference type="GO" id="GO:0005634">
    <property type="term" value="C:nucleus"/>
    <property type="evidence" value="ECO:0007669"/>
    <property type="project" value="UniProtKB-SubCell"/>
</dbReference>
<proteinExistence type="predicted"/>
<dbReference type="SMART" id="SM00066">
    <property type="entry name" value="GAL4"/>
    <property type="match status" value="1"/>
</dbReference>
<reference evidence="9" key="2">
    <citation type="submission" date="2023-06" db="EMBL/GenBank/DDBJ databases">
        <authorList>
            <consortium name="Lawrence Berkeley National Laboratory"/>
            <person name="Mondo S.J."/>
            <person name="Hensen N."/>
            <person name="Bonometti L."/>
            <person name="Westerberg I."/>
            <person name="Brannstrom I.O."/>
            <person name="Guillou S."/>
            <person name="Cros-Aarteil S."/>
            <person name="Calhoun S."/>
            <person name="Haridas S."/>
            <person name="Kuo A."/>
            <person name="Pangilinan J."/>
            <person name="Riley R."/>
            <person name="Labutti K."/>
            <person name="Andreopoulos B."/>
            <person name="Lipzen A."/>
            <person name="Chen C."/>
            <person name="Yanf M."/>
            <person name="Daum C."/>
            <person name="Ng V."/>
            <person name="Clum A."/>
            <person name="Steindorff A."/>
            <person name="Ohm R."/>
            <person name="Martin F."/>
            <person name="Silar P."/>
            <person name="Natvig D."/>
            <person name="Lalanne C."/>
            <person name="Gautier V."/>
            <person name="Ament-Velasquez S.L."/>
            <person name="Kruys A."/>
            <person name="Hutchinson M.I."/>
            <person name="Powell A.J."/>
            <person name="Barry K."/>
            <person name="Miller A.N."/>
            <person name="Grigoriev I.V."/>
            <person name="Debuchy R."/>
            <person name="Gladieux P."/>
            <person name="Thoren M.H."/>
            <person name="Johannesson H."/>
        </authorList>
    </citation>
    <scope>NUCLEOTIDE SEQUENCE</scope>
    <source>
        <strain evidence="9">PSN324</strain>
    </source>
</reference>
<dbReference type="GO" id="GO:0000976">
    <property type="term" value="F:transcription cis-regulatory region binding"/>
    <property type="evidence" value="ECO:0007669"/>
    <property type="project" value="TreeGrafter"/>
</dbReference>
<dbReference type="PROSITE" id="PS00463">
    <property type="entry name" value="ZN2_CY6_FUNGAL_1"/>
    <property type="match status" value="1"/>
</dbReference>
<dbReference type="GO" id="GO:0000981">
    <property type="term" value="F:DNA-binding transcription factor activity, RNA polymerase II-specific"/>
    <property type="evidence" value="ECO:0007669"/>
    <property type="project" value="InterPro"/>
</dbReference>
<dbReference type="PANTHER" id="PTHR37534:SF10">
    <property type="entry name" value="ZN(II)2CYS6 TRANSCRIPTION FACTOR (EUROFUNG)"/>
    <property type="match status" value="1"/>
</dbReference>
<protein>
    <submittedName>
        <fullName evidence="9">Adhesion and hyphal regulator 1</fullName>
    </submittedName>
</protein>
<dbReference type="EMBL" id="MU864956">
    <property type="protein sequence ID" value="KAK4463701.1"/>
    <property type="molecule type" value="Genomic_DNA"/>
</dbReference>
<dbReference type="PROSITE" id="PS50048">
    <property type="entry name" value="ZN2_CY6_FUNGAL_2"/>
    <property type="match status" value="1"/>
</dbReference>
<accession>A0AAV9HX41</accession>
<dbReference type="Proteomes" id="UP001321749">
    <property type="component" value="Unassembled WGS sequence"/>
</dbReference>
<feature type="domain" description="Zn(2)-C6 fungal-type" evidence="8">
    <location>
        <begin position="89"/>
        <end position="119"/>
    </location>
</feature>
<evidence type="ECO:0000313" key="9">
    <source>
        <dbReference type="EMBL" id="KAK4463701.1"/>
    </source>
</evidence>
<evidence type="ECO:0000313" key="10">
    <source>
        <dbReference type="Proteomes" id="UP001321749"/>
    </source>
</evidence>
<feature type="compositionally biased region" description="Low complexity" evidence="7">
    <location>
        <begin position="220"/>
        <end position="233"/>
    </location>
</feature>
<dbReference type="PANTHER" id="PTHR37534">
    <property type="entry name" value="TRANSCRIPTIONAL ACTIVATOR PROTEIN UGA3"/>
    <property type="match status" value="1"/>
</dbReference>
<keyword evidence="2" id="KW-0862">Zinc</keyword>
<dbReference type="InterPro" id="IPR021858">
    <property type="entry name" value="Fun_TF"/>
</dbReference>
<gene>
    <name evidence="9" type="ORF">QBC42DRAFT_60186</name>
</gene>
<name>A0AAV9HX41_9PEZI</name>
<reference evidence="9" key="1">
    <citation type="journal article" date="2023" name="Mol. Phylogenet. Evol.">
        <title>Genome-scale phylogeny and comparative genomics of the fungal order Sordariales.</title>
        <authorList>
            <person name="Hensen N."/>
            <person name="Bonometti L."/>
            <person name="Westerberg I."/>
            <person name="Brannstrom I.O."/>
            <person name="Guillou S."/>
            <person name="Cros-Aarteil S."/>
            <person name="Calhoun S."/>
            <person name="Haridas S."/>
            <person name="Kuo A."/>
            <person name="Mondo S."/>
            <person name="Pangilinan J."/>
            <person name="Riley R."/>
            <person name="LaButti K."/>
            <person name="Andreopoulos B."/>
            <person name="Lipzen A."/>
            <person name="Chen C."/>
            <person name="Yan M."/>
            <person name="Daum C."/>
            <person name="Ng V."/>
            <person name="Clum A."/>
            <person name="Steindorff A."/>
            <person name="Ohm R.A."/>
            <person name="Martin F."/>
            <person name="Silar P."/>
            <person name="Natvig D.O."/>
            <person name="Lalanne C."/>
            <person name="Gautier V."/>
            <person name="Ament-Velasquez S.L."/>
            <person name="Kruys A."/>
            <person name="Hutchinson M.I."/>
            <person name="Powell A.J."/>
            <person name="Barry K."/>
            <person name="Miller A.N."/>
            <person name="Grigoriev I.V."/>
            <person name="Debuchy R."/>
            <person name="Gladieux P."/>
            <person name="Hiltunen Thoren M."/>
            <person name="Johannesson H."/>
        </authorList>
    </citation>
    <scope>NUCLEOTIDE SEQUENCE</scope>
    <source>
        <strain evidence="9">PSN324</strain>
    </source>
</reference>
<evidence type="ECO:0000259" key="8">
    <source>
        <dbReference type="PROSITE" id="PS50048"/>
    </source>
</evidence>
<keyword evidence="3" id="KW-0805">Transcription regulation</keyword>
<feature type="compositionally biased region" description="Acidic residues" evidence="7">
    <location>
        <begin position="168"/>
        <end position="177"/>
    </location>
</feature>
<dbReference type="SUPFAM" id="SSF57701">
    <property type="entry name" value="Zn2/Cys6 DNA-binding domain"/>
    <property type="match status" value="1"/>
</dbReference>
<feature type="region of interest" description="Disordered" evidence="7">
    <location>
        <begin position="111"/>
        <end position="233"/>
    </location>
</feature>
<comment type="subcellular location">
    <subcellularLocation>
        <location evidence="1">Nucleus</location>
    </subcellularLocation>
</comment>
<dbReference type="Pfam" id="PF00172">
    <property type="entry name" value="Zn_clus"/>
    <property type="match status" value="1"/>
</dbReference>
<dbReference type="CDD" id="cd00067">
    <property type="entry name" value="GAL4"/>
    <property type="match status" value="1"/>
</dbReference>
<keyword evidence="6" id="KW-0539">Nucleus</keyword>
<evidence type="ECO:0000256" key="1">
    <source>
        <dbReference type="ARBA" id="ARBA00004123"/>
    </source>
</evidence>
<evidence type="ECO:0000256" key="7">
    <source>
        <dbReference type="SAM" id="MobiDB-lite"/>
    </source>
</evidence>
<evidence type="ECO:0000256" key="5">
    <source>
        <dbReference type="ARBA" id="ARBA00023163"/>
    </source>
</evidence>
<feature type="compositionally biased region" description="Low complexity" evidence="7">
    <location>
        <begin position="136"/>
        <end position="150"/>
    </location>
</feature>
<dbReference type="InterPro" id="IPR001138">
    <property type="entry name" value="Zn2Cys6_DnaBD"/>
</dbReference>
<organism evidence="9 10">
    <name type="scientific">Cladorrhinum samala</name>
    <dbReference type="NCBI Taxonomy" id="585594"/>
    <lineage>
        <taxon>Eukaryota</taxon>
        <taxon>Fungi</taxon>
        <taxon>Dikarya</taxon>
        <taxon>Ascomycota</taxon>
        <taxon>Pezizomycotina</taxon>
        <taxon>Sordariomycetes</taxon>
        <taxon>Sordariomycetidae</taxon>
        <taxon>Sordariales</taxon>
        <taxon>Podosporaceae</taxon>
        <taxon>Cladorrhinum</taxon>
    </lineage>
</organism>
<sequence>MSEYYHHFLSSMAGIGGHPNTGHLEPPQSMGQHQVVSLGGTPMPNPYQSLGYFTGFPEPIMFNAPKSQRSRRKSAPGLDHIKHRRTRSGCYTCRSRRVKCDETHPVCERCRKGKRDCQYPEPPPPKGSTKSEPKDSSSAATSQQASPNSSHGEDDDYEVDHDGKLDPIMDEDEDEPESATSTTSASYFSFRRESTTSSYGFQRAGPDHRQGSETPSFDGAKSSTPPKSAAPSRPDWTFLPHELQFYLGYFYDSLTHCHYGFANDADDFFRTTLIGLALRNEPLLFAVVGFSAYHHSLRNPTGRINEFLQYYNRSVSLLLTCLKNKEKSSVETLITILQLATIEEYLGDWINLMGHQKAAFEVLTQLFTPQSIMQTPAGRAALIWYSRFDVFVGIMGSFMPTLSPNWYSAPVEYYESRAAAEPDNVSWKLQSCWAKLRTLSMEMAILLSKGAQGEITKEEYALEHQKLSASIEDWKDSWDPAITDASLLVNDLAGNGTPDANDIVKPFAPGVLYRQPLFATTLMTCTYHSVVLMHASQSAAEMTEIDREKMMEHAYAICQICETVELWSESPAGSLIILQASLAIAALYLRQDPRHYMWIRRKFALLEVMGYISPITMRTRMAEHFSDESCIRWWLPNDEGFTPLLQSIRAFADERNAMAASTQRDILTQIRHVFSKMNIGSAVTRSDGGNAPSGAFK</sequence>
<keyword evidence="4" id="KW-0238">DNA-binding</keyword>
<dbReference type="AlphaFoldDB" id="A0AAV9HX41"/>
<evidence type="ECO:0000256" key="6">
    <source>
        <dbReference type="ARBA" id="ARBA00023242"/>
    </source>
</evidence>
<keyword evidence="10" id="KW-1185">Reference proteome</keyword>
<evidence type="ECO:0000256" key="4">
    <source>
        <dbReference type="ARBA" id="ARBA00023125"/>
    </source>
</evidence>
<evidence type="ECO:0000256" key="3">
    <source>
        <dbReference type="ARBA" id="ARBA00023015"/>
    </source>
</evidence>
<dbReference type="InterPro" id="IPR036864">
    <property type="entry name" value="Zn2-C6_fun-type_DNA-bd_sf"/>
</dbReference>
<comment type="caution">
    <text evidence="9">The sequence shown here is derived from an EMBL/GenBank/DDBJ whole genome shotgun (WGS) entry which is preliminary data.</text>
</comment>
<dbReference type="Pfam" id="PF11951">
    <property type="entry name" value="Fungal_trans_2"/>
    <property type="match status" value="1"/>
</dbReference>
<dbReference type="GO" id="GO:0045944">
    <property type="term" value="P:positive regulation of transcription by RNA polymerase II"/>
    <property type="evidence" value="ECO:0007669"/>
    <property type="project" value="TreeGrafter"/>
</dbReference>
<evidence type="ECO:0000256" key="2">
    <source>
        <dbReference type="ARBA" id="ARBA00022833"/>
    </source>
</evidence>
<keyword evidence="5" id="KW-0804">Transcription</keyword>
<dbReference type="GO" id="GO:0008270">
    <property type="term" value="F:zinc ion binding"/>
    <property type="evidence" value="ECO:0007669"/>
    <property type="project" value="InterPro"/>
</dbReference>